<dbReference type="InterPro" id="IPR050452">
    <property type="entry name" value="Metacaspase"/>
</dbReference>
<dbReference type="InterPro" id="IPR011600">
    <property type="entry name" value="Pept_C14_caspase"/>
</dbReference>
<dbReference type="PATRIC" id="fig|584657.3.peg.1348"/>
<dbReference type="GO" id="GO:0006508">
    <property type="term" value="P:proteolysis"/>
    <property type="evidence" value="ECO:0007669"/>
    <property type="project" value="InterPro"/>
</dbReference>
<feature type="domain" description="Peptidase C14 caspase" evidence="1">
    <location>
        <begin position="4"/>
        <end position="277"/>
    </location>
</feature>
<evidence type="ECO:0000313" key="3">
    <source>
        <dbReference type="Proteomes" id="UP000019494"/>
    </source>
</evidence>
<dbReference type="GO" id="GO:0005737">
    <property type="term" value="C:cytoplasm"/>
    <property type="evidence" value="ECO:0007669"/>
    <property type="project" value="TreeGrafter"/>
</dbReference>
<reference evidence="3" key="1">
    <citation type="submission" date="2013-08" db="EMBL/GenBank/DDBJ databases">
        <title>Intrasporangium oryzae NRRL B-24470.</title>
        <authorList>
            <person name="Liu H."/>
            <person name="Wang G."/>
        </authorList>
    </citation>
    <scope>NUCLEOTIDE SEQUENCE [LARGE SCALE GENOMIC DNA]</scope>
    <source>
        <strain evidence="3">Q5-1</strain>
    </source>
</reference>
<dbReference type="EMBL" id="AWQS01000036">
    <property type="protein sequence ID" value="EWT06699.1"/>
    <property type="molecule type" value="Genomic_DNA"/>
</dbReference>
<dbReference type="AlphaFoldDB" id="W9GS44"/>
<accession>W9GS44</accession>
<dbReference type="RefSeq" id="WP_034714888.1">
    <property type="nucleotide sequence ID" value="NZ_AWQS01000036.1"/>
</dbReference>
<dbReference type="PANTHER" id="PTHR48104:SF30">
    <property type="entry name" value="METACASPASE-1"/>
    <property type="match status" value="1"/>
</dbReference>
<dbReference type="GO" id="GO:0004197">
    <property type="term" value="F:cysteine-type endopeptidase activity"/>
    <property type="evidence" value="ECO:0007669"/>
    <property type="project" value="InterPro"/>
</dbReference>
<evidence type="ECO:0000313" key="2">
    <source>
        <dbReference type="EMBL" id="EWT06699.1"/>
    </source>
</evidence>
<dbReference type="Proteomes" id="UP000019494">
    <property type="component" value="Unassembled WGS sequence"/>
</dbReference>
<proteinExistence type="predicted"/>
<name>W9GS44_9MICO</name>
<organism evidence="2 3">
    <name type="scientific">Intrasporangium chromatireducens Q5-1</name>
    <dbReference type="NCBI Taxonomy" id="584657"/>
    <lineage>
        <taxon>Bacteria</taxon>
        <taxon>Bacillati</taxon>
        <taxon>Actinomycetota</taxon>
        <taxon>Actinomycetes</taxon>
        <taxon>Micrococcales</taxon>
        <taxon>Intrasporangiaceae</taxon>
        <taxon>Intrasporangium</taxon>
    </lineage>
</organism>
<dbReference type="Gene3D" id="3.40.50.1460">
    <property type="match status" value="1"/>
</dbReference>
<dbReference type="PROSITE" id="PS51257">
    <property type="entry name" value="PROKAR_LIPOPROTEIN"/>
    <property type="match status" value="1"/>
</dbReference>
<dbReference type="Pfam" id="PF00656">
    <property type="entry name" value="Peptidase_C14"/>
    <property type="match status" value="1"/>
</dbReference>
<dbReference type="PANTHER" id="PTHR48104">
    <property type="entry name" value="METACASPASE-4"/>
    <property type="match status" value="1"/>
</dbReference>
<protein>
    <submittedName>
        <fullName evidence="2">Peptidase C14 caspase catalytic subunit p20</fullName>
    </submittedName>
</protein>
<comment type="caution">
    <text evidence="2">The sequence shown here is derived from an EMBL/GenBank/DDBJ whole genome shotgun (WGS) entry which is preliminary data.</text>
</comment>
<keyword evidence="3" id="KW-1185">Reference proteome</keyword>
<sequence length="292" mass="31624">MGQKALCVGINEFAHLPMSSWLSGCANDAEDIAATLRKRGFKKADTTVLVDGDATKERVLGRLTDLVHSAKEGDHVFFSFSSHGTQVPDVDGDEKVDHLDEAFACHDIAPKGDQWDPDTVIIDDELRDLFSHIPKGVLVEVLLDTCHSGTGLRRIDQLAHDLLIGRRPRYLPPPTRRGLTRSIEISSAPRPSQNGADHQALAELARSRSTKSRPVLFAACKPAQTAADATFGGRSNGAFTYLFLKSLKDQPEGTRAKLLTAVTAGLKAENFDQRATLEGPGAAKRTGFGATW</sequence>
<dbReference type="SUPFAM" id="SSF52129">
    <property type="entry name" value="Caspase-like"/>
    <property type="match status" value="1"/>
</dbReference>
<evidence type="ECO:0000259" key="1">
    <source>
        <dbReference type="Pfam" id="PF00656"/>
    </source>
</evidence>
<gene>
    <name evidence="2" type="ORF">N864_18535</name>
</gene>
<dbReference type="InterPro" id="IPR029030">
    <property type="entry name" value="Caspase-like_dom_sf"/>
</dbReference>
<dbReference type="OrthoDB" id="8447555at2"/>